<keyword evidence="9 14" id="KW-0472">Membrane</keyword>
<feature type="domain" description="Ig-like" evidence="16">
    <location>
        <begin position="624"/>
        <end position="719"/>
    </location>
</feature>
<feature type="domain" description="Ig-like" evidence="16">
    <location>
        <begin position="821"/>
        <end position="913"/>
    </location>
</feature>
<evidence type="ECO:0000256" key="1">
    <source>
        <dbReference type="ARBA" id="ARBA00004167"/>
    </source>
</evidence>
<dbReference type="EMBL" id="WJBH02000008">
    <property type="protein sequence ID" value="KAI9554310.1"/>
    <property type="molecule type" value="Genomic_DNA"/>
</dbReference>
<keyword evidence="3" id="KW-1003">Cell membrane</keyword>
<dbReference type="FunFam" id="2.60.40.10:FF:000017">
    <property type="entry name" value="Down syndrome cell adhesion molecule b"/>
    <property type="match status" value="2"/>
</dbReference>
<evidence type="ECO:0000256" key="6">
    <source>
        <dbReference type="ARBA" id="ARBA00022737"/>
    </source>
</evidence>
<dbReference type="SMART" id="SM00409">
    <property type="entry name" value="IG"/>
    <property type="match status" value="9"/>
</dbReference>
<dbReference type="SUPFAM" id="SSF49265">
    <property type="entry name" value="Fibronectin type III"/>
    <property type="match status" value="3"/>
</dbReference>
<dbReference type="GO" id="GO:0005886">
    <property type="term" value="C:plasma membrane"/>
    <property type="evidence" value="ECO:0007669"/>
    <property type="project" value="UniProtKB-SubCell"/>
</dbReference>
<dbReference type="InterPro" id="IPR007110">
    <property type="entry name" value="Ig-like_dom"/>
</dbReference>
<feature type="domain" description="Fibronectin type-III" evidence="17">
    <location>
        <begin position="1127"/>
        <end position="1223"/>
    </location>
</feature>
<feature type="domain" description="Fibronectin type-III" evidence="17">
    <location>
        <begin position="1507"/>
        <end position="1602"/>
    </location>
</feature>
<evidence type="ECO:0000256" key="15">
    <source>
        <dbReference type="SAM" id="SignalP"/>
    </source>
</evidence>
<feature type="transmembrane region" description="Helical" evidence="14">
    <location>
        <begin position="1625"/>
        <end position="1646"/>
    </location>
</feature>
<feature type="region of interest" description="Disordered" evidence="13">
    <location>
        <begin position="1850"/>
        <end position="1872"/>
    </location>
</feature>
<dbReference type="GO" id="GO:0042802">
    <property type="term" value="F:identical protein binding"/>
    <property type="evidence" value="ECO:0007669"/>
    <property type="project" value="UniProtKB-ARBA"/>
</dbReference>
<keyword evidence="4 14" id="KW-0812">Transmembrane</keyword>
<feature type="signal peptide" evidence="15">
    <location>
        <begin position="1"/>
        <end position="29"/>
    </location>
</feature>
<dbReference type="FunFam" id="2.60.40.10:FF:000394">
    <property type="entry name" value="Down syndrome cell adhesion molecule, isoform J"/>
    <property type="match status" value="1"/>
</dbReference>
<feature type="domain" description="Fibronectin type-III" evidence="17">
    <location>
        <begin position="922"/>
        <end position="1017"/>
    </location>
</feature>
<dbReference type="SMART" id="SM00060">
    <property type="entry name" value="FN3"/>
    <property type="match status" value="6"/>
</dbReference>
<dbReference type="InterPro" id="IPR056754">
    <property type="entry name" value="DSCAM/DSCAML_C"/>
</dbReference>
<evidence type="ECO:0000256" key="10">
    <source>
        <dbReference type="ARBA" id="ARBA00023157"/>
    </source>
</evidence>
<organism evidence="18 19">
    <name type="scientific">Daphnia sinensis</name>
    <dbReference type="NCBI Taxonomy" id="1820382"/>
    <lineage>
        <taxon>Eukaryota</taxon>
        <taxon>Metazoa</taxon>
        <taxon>Ecdysozoa</taxon>
        <taxon>Arthropoda</taxon>
        <taxon>Crustacea</taxon>
        <taxon>Branchiopoda</taxon>
        <taxon>Diplostraca</taxon>
        <taxon>Cladocera</taxon>
        <taxon>Anomopoda</taxon>
        <taxon>Daphniidae</taxon>
        <taxon>Daphnia</taxon>
        <taxon>Daphnia similis group</taxon>
    </lineage>
</organism>
<feature type="compositionally biased region" description="Pro residues" evidence="13">
    <location>
        <begin position="1894"/>
        <end position="1910"/>
    </location>
</feature>
<keyword evidence="11" id="KW-0325">Glycoprotein</keyword>
<evidence type="ECO:0000256" key="4">
    <source>
        <dbReference type="ARBA" id="ARBA00022692"/>
    </source>
</evidence>
<evidence type="ECO:0000256" key="12">
    <source>
        <dbReference type="ARBA" id="ARBA00023319"/>
    </source>
</evidence>
<evidence type="ECO:0000256" key="13">
    <source>
        <dbReference type="SAM" id="MobiDB-lite"/>
    </source>
</evidence>
<dbReference type="GO" id="GO:0048812">
    <property type="term" value="P:neuron projection morphogenesis"/>
    <property type="evidence" value="ECO:0007669"/>
    <property type="project" value="UniProtKB-ARBA"/>
</dbReference>
<name>A0AAD5PT95_9CRUS</name>
<dbReference type="SMART" id="SM00408">
    <property type="entry name" value="IGc2"/>
    <property type="match status" value="9"/>
</dbReference>
<feature type="domain" description="Fibronectin type-III" evidence="17">
    <location>
        <begin position="1022"/>
        <end position="1122"/>
    </location>
</feature>
<feature type="region of interest" description="Disordered" evidence="13">
    <location>
        <begin position="1884"/>
        <end position="1928"/>
    </location>
</feature>
<dbReference type="FunFam" id="2.60.40.10:FF:000324">
    <property type="entry name" value="Down syndrome cell adhesion molecule, isoform D"/>
    <property type="match status" value="1"/>
</dbReference>
<evidence type="ECO:0000259" key="16">
    <source>
        <dbReference type="PROSITE" id="PS50835"/>
    </source>
</evidence>
<accession>A0AAD5PT95</accession>
<dbReference type="FunFam" id="2.60.40.10:FF:000310">
    <property type="entry name" value="Down syndrome cell adhesion molecule, isoform D"/>
    <property type="match status" value="1"/>
</dbReference>
<dbReference type="Pfam" id="PF12355">
    <property type="entry name" value="Dscam_C"/>
    <property type="match status" value="1"/>
</dbReference>
<dbReference type="FunFam" id="2.60.40.10:FF:000093">
    <property type="entry name" value="Down syndrome cell adhesion molecule, isoform B"/>
    <property type="match status" value="1"/>
</dbReference>
<dbReference type="InterPro" id="IPR013783">
    <property type="entry name" value="Ig-like_fold"/>
</dbReference>
<dbReference type="GO" id="GO:0098609">
    <property type="term" value="P:cell-cell adhesion"/>
    <property type="evidence" value="ECO:0007669"/>
    <property type="project" value="UniProtKB-ARBA"/>
</dbReference>
<dbReference type="InterPro" id="IPR003598">
    <property type="entry name" value="Ig_sub2"/>
</dbReference>
<evidence type="ECO:0000313" key="18">
    <source>
        <dbReference type="EMBL" id="KAI9554310.1"/>
    </source>
</evidence>
<dbReference type="FunFam" id="2.60.40.10:FF:000719">
    <property type="entry name" value="nephrin isoform X1"/>
    <property type="match status" value="1"/>
</dbReference>
<feature type="domain" description="Fibronectin type-III" evidence="17">
    <location>
        <begin position="1227"/>
        <end position="1320"/>
    </location>
</feature>
<evidence type="ECO:0000256" key="11">
    <source>
        <dbReference type="ARBA" id="ARBA00023180"/>
    </source>
</evidence>
<evidence type="ECO:0000259" key="17">
    <source>
        <dbReference type="PROSITE" id="PS50853"/>
    </source>
</evidence>
<dbReference type="InterPro" id="IPR003961">
    <property type="entry name" value="FN3_dom"/>
</dbReference>
<dbReference type="InterPro" id="IPR021012">
    <property type="entry name" value="Dscam1_C"/>
</dbReference>
<keyword evidence="19" id="KW-1185">Reference proteome</keyword>
<evidence type="ECO:0000256" key="7">
    <source>
        <dbReference type="ARBA" id="ARBA00022889"/>
    </source>
</evidence>
<comment type="subcellular location">
    <subcellularLocation>
        <location evidence="2">Cell membrane</location>
    </subcellularLocation>
    <subcellularLocation>
        <location evidence="1">Membrane</location>
        <topology evidence="1">Single-pass membrane protein</topology>
    </subcellularLocation>
</comment>
<dbReference type="PANTHER" id="PTHR10075:SF53">
    <property type="entry name" value="DOWN SYNDROME CELL ADHESION MOLECULE 1, ISOFORM BQ"/>
    <property type="match status" value="1"/>
</dbReference>
<feature type="region of interest" description="Disordered" evidence="13">
    <location>
        <begin position="1776"/>
        <end position="1815"/>
    </location>
</feature>
<dbReference type="Gene3D" id="2.60.40.10">
    <property type="entry name" value="Immunoglobulins"/>
    <property type="match status" value="16"/>
</dbReference>
<evidence type="ECO:0000256" key="9">
    <source>
        <dbReference type="ARBA" id="ARBA00023136"/>
    </source>
</evidence>
<dbReference type="FunFam" id="2.60.40.10:FF:000005">
    <property type="entry name" value="Neuronal cell adhesion molecule"/>
    <property type="match status" value="1"/>
</dbReference>
<keyword evidence="10" id="KW-1015">Disulfide bond</keyword>
<feature type="domain" description="Ig-like" evidence="16">
    <location>
        <begin position="724"/>
        <end position="816"/>
    </location>
</feature>
<dbReference type="PANTHER" id="PTHR10075">
    <property type="entry name" value="BASIGIN RELATED"/>
    <property type="match status" value="1"/>
</dbReference>
<dbReference type="FunFam" id="2.60.40.10:FF:000410">
    <property type="entry name" value="Down syndrome cell adhesion molecule, isoform H"/>
    <property type="match status" value="1"/>
</dbReference>
<dbReference type="CDD" id="cd20956">
    <property type="entry name" value="IgI_4_Dscam"/>
    <property type="match status" value="1"/>
</dbReference>
<comment type="caution">
    <text evidence="18">The sequence shown here is derived from an EMBL/GenBank/DDBJ whole genome shotgun (WGS) entry which is preliminary data.</text>
</comment>
<dbReference type="FunFam" id="2.60.40.10:FF:000104">
    <property type="entry name" value="Down syndrome cell adhesion molecule b"/>
    <property type="match status" value="1"/>
</dbReference>
<keyword evidence="7" id="KW-0130">Cell adhesion</keyword>
<gene>
    <name evidence="18" type="ORF">GHT06_019582</name>
</gene>
<keyword evidence="6" id="KW-0677">Repeat</keyword>
<dbReference type="FunFam" id="2.60.40.10:FF:000302">
    <property type="entry name" value="Down syndrome cell adhesion molecule, isoform D"/>
    <property type="match status" value="1"/>
</dbReference>
<evidence type="ECO:0000313" key="19">
    <source>
        <dbReference type="Proteomes" id="UP000820818"/>
    </source>
</evidence>
<dbReference type="CDD" id="cd00063">
    <property type="entry name" value="FN3"/>
    <property type="match status" value="6"/>
</dbReference>
<sequence>MAANRSSASDRFLVFVLTILAFYSGACVGDGSATAAASSSSLSGPVFLKEPSNRIDFSNTTGTVVECAATGNPRPEILWIKADGSPVTDVPGLRQVQTSGSLVFPPFRAEDYKQEVHAQFYRCVARNSAGSIVSRDIHVRAAVWQDYEVRVNDEFVLRGNAALLKCLVPSYVSDVVQIESWTSSQGEVFGGSDWDGKYMVLPSGELHIRDVSPEDGYKSYRCRTKHRLTGETRLSATAGRLVVTEPISSGAPRIPAVTKSYVIERRSGQNVALFIAVQGYPVPSFRWYKYVEGSTAKQPVKLDDRVKQVSGTLIIKEAKVEDSGKYLCNVNNSVGGESVETVLTVTAPLSASIEPQVQTVDYGRPATLTCNPEGNPIKSISWMKDGVALSHTDNVLRIEQVRREDKGMYQCFVRNDQESAQASAELKLGGRFDPPQFLNTFAERTLQPGPSVSLKCSASGNPLPEISWELDGKKISSSERVQIGHFTAGTNEVVSYLNITAVHTNDGGLYKCSASSKVGHADHSARFNVYGLPFVRPMDKVAVVAGETMMVTCPVAGYPIDTIQWEKGGRVLPVNRRQQVFPNGTLIIENVQRSLDQGSYTCIAKNTQGFSAKGNLEVQVMVAPQIAPFSFGDDEALNAGDFVVVQCSAVKGDSPISLRWAFKSRPLASDSPITGLTINSLGDRISVLSIQSVAAVHNGEYTCTAENPAGVANYTATLTVNVPPRWIVEPTDKAFAQGSEAKIECKADGFPKPQISWKKAPGSTPNDYRDIRSNNYVRIEDGTLSIGNIQKSSEGYYLCEASNGIGAGLSAVIFVSVQAPPQFEIKFKNQTARRGEPAVLQCEAKGEKPIGILWNMNSKRLDSKSDPRYTIREEILPTGVLSDLSIKKLERTDSALFTCVATNAFGSDDTSINLIVQEPPEVPFGVKVLDKSGRSVQLSWSAPYDGNSPLTRYLIEYKISKGDWQADIDRVLVPGQQTVAGVYNLVPATTYHFRLVAENDVGSSDPSETVTIITAEEAPGGTPRGVKVEVVDQNTLKVSWKPPPKEHWNGEILGYYVGYKLATSDKPYLFETVEFSRELGKEHQLNISHLKMYTQYSVVVQAFNRVGAGPMSEEVIQHTGEGTPEQAPQDVTCTALTSQSIRLSWSSPPLTTVNGIIKGYKVIYGPSQIWFDETSKDAKIITTSETILHGLRKYTNYSMQVLAFTSGGDGVKSTPVSCHTEQDVPGSPSAVKALLMTPDSILVSWKAPELPNGIVNQYTVYIQEGTEDARSQKVSASQLNYEASGLKKKERYNFWVTASTNVGEGEPSKTVTIAPGTRVPAKIASFDNTFSVSYREDVKLPCQAVGAPLPEIQWKIKGTPYAASERIRLLPEGSLLVREVTRDDAGEYTCTVENMYGQDTVTHQLQVQAPPYPPHLSLAATTTTSITIKVKPRKEEETPIHGYTVHYKPEFGDWETTQIGNSLQDYTIENLWCGTRYQLYVRAYNGIGTGEGSDVINTRTKGSAPAVPDANRFIEGSASSVTLHLSAWSDGGCPMLYFVVEYRGKGNQDWTLVSNSVKPGGNFVVLDLSPATWYNLRVTAHNNAGSTVAEYEFATLTLTGGTIAPARETSEKENPLLAMLMNLNLVVPAAAAILVIIAAIVVICVIKGRNNGHKDDVIYNQASAGNATMKRNGGDMRDELGYIPPPNRKLPPVPGTQYNTCDRIKRGHADCHAYRTLDPRRPVYDELSIHPPPRRNVAVPGEEVNQSGASLYAGMDDEICPYATFHLLGFREEMDPNKAGNQFQTFPHPNGGQPPQQDMNHHRQASQSMPRPGPGNRMMRMPNGATYAPENCYDDPANCDMYGGAESNSYASYTNTNPPLPPPDFGTSPTQNTMLARRSVNGQQLRGNGTMNLPLPPYPDPPQPPLPPPRTGNDSANVSSSSNNDSTISAEISEAECDREHLVNRNYGVGIRTMNSKDGMSMEEMRKLIEKNEGGAHVTNGLIAYDTVNV</sequence>
<evidence type="ECO:0000256" key="14">
    <source>
        <dbReference type="SAM" id="Phobius"/>
    </source>
</evidence>
<dbReference type="InterPro" id="IPR003599">
    <property type="entry name" value="Ig_sub"/>
</dbReference>
<dbReference type="PROSITE" id="PS50835">
    <property type="entry name" value="IG_LIKE"/>
    <property type="match status" value="9"/>
</dbReference>
<feature type="domain" description="Ig-like" evidence="16">
    <location>
        <begin position="435"/>
        <end position="528"/>
    </location>
</feature>
<dbReference type="SUPFAM" id="SSF48726">
    <property type="entry name" value="Immunoglobulin"/>
    <property type="match status" value="10"/>
</dbReference>
<feature type="domain" description="Ig-like" evidence="16">
    <location>
        <begin position="252"/>
        <end position="344"/>
    </location>
</feature>
<reference evidence="18 19" key="1">
    <citation type="submission" date="2022-05" db="EMBL/GenBank/DDBJ databases">
        <title>A multi-omics perspective on studying reproductive biology in Daphnia sinensis.</title>
        <authorList>
            <person name="Jia J."/>
        </authorList>
    </citation>
    <scope>NUCLEOTIDE SEQUENCE [LARGE SCALE GENOMIC DNA]</scope>
    <source>
        <strain evidence="18 19">WSL</strain>
    </source>
</reference>
<dbReference type="InterPro" id="IPR013098">
    <property type="entry name" value="Ig_I-set"/>
</dbReference>
<feature type="domain" description="Ig-like" evidence="16">
    <location>
        <begin position="1320"/>
        <end position="1408"/>
    </location>
</feature>
<dbReference type="Pfam" id="PF07679">
    <property type="entry name" value="I-set"/>
    <property type="match status" value="4"/>
</dbReference>
<dbReference type="InterPro" id="IPR036179">
    <property type="entry name" value="Ig-like_dom_sf"/>
</dbReference>
<keyword evidence="8 14" id="KW-1133">Transmembrane helix</keyword>
<feature type="domain" description="Ig-like" evidence="16">
    <location>
        <begin position="348"/>
        <end position="427"/>
    </location>
</feature>
<keyword evidence="5 15" id="KW-0732">Signal</keyword>
<dbReference type="CDD" id="cd20958">
    <property type="entry name" value="IgI_5_Dscam"/>
    <property type="match status" value="1"/>
</dbReference>
<dbReference type="PROSITE" id="PS50853">
    <property type="entry name" value="FN3"/>
    <property type="match status" value="6"/>
</dbReference>
<feature type="domain" description="Fibronectin type-III" evidence="17">
    <location>
        <begin position="1410"/>
        <end position="1503"/>
    </location>
</feature>
<dbReference type="Pfam" id="PF25059">
    <property type="entry name" value="FN3_DSCAM-DSCAML_C"/>
    <property type="match status" value="1"/>
</dbReference>
<dbReference type="FunFam" id="2.60.40.10:FF:000498">
    <property type="entry name" value="Down syndrome cell adhesion molecule, isoform J"/>
    <property type="match status" value="1"/>
</dbReference>
<dbReference type="Pfam" id="PF00041">
    <property type="entry name" value="fn3"/>
    <property type="match status" value="5"/>
</dbReference>
<dbReference type="CDD" id="cd00096">
    <property type="entry name" value="Ig"/>
    <property type="match status" value="1"/>
</dbReference>
<evidence type="ECO:0000256" key="5">
    <source>
        <dbReference type="ARBA" id="ARBA00022729"/>
    </source>
</evidence>
<dbReference type="Pfam" id="PF13927">
    <property type="entry name" value="Ig_3"/>
    <property type="match status" value="4"/>
</dbReference>
<dbReference type="FunFam" id="2.60.40.10:FF:000230">
    <property type="entry name" value="Down syndrome cell adhesion molecule, isoform D"/>
    <property type="match status" value="1"/>
</dbReference>
<feature type="compositionally biased region" description="Polar residues" evidence="13">
    <location>
        <begin position="1779"/>
        <end position="1798"/>
    </location>
</feature>
<dbReference type="InterPro" id="IPR036116">
    <property type="entry name" value="FN3_sf"/>
</dbReference>
<keyword evidence="12" id="KW-0393">Immunoglobulin domain</keyword>
<feature type="domain" description="Ig-like" evidence="16">
    <location>
        <begin position="533"/>
        <end position="623"/>
    </location>
</feature>
<proteinExistence type="predicted"/>
<dbReference type="Proteomes" id="UP000820818">
    <property type="component" value="Linkage Group LG8"/>
</dbReference>
<feature type="chain" id="PRO_5041923502" evidence="15">
    <location>
        <begin position="30"/>
        <end position="1990"/>
    </location>
</feature>
<evidence type="ECO:0000256" key="2">
    <source>
        <dbReference type="ARBA" id="ARBA00004236"/>
    </source>
</evidence>
<feature type="domain" description="Ig-like" evidence="16">
    <location>
        <begin position="45"/>
        <end position="138"/>
    </location>
</feature>
<feature type="compositionally biased region" description="Low complexity" evidence="13">
    <location>
        <begin position="1913"/>
        <end position="1926"/>
    </location>
</feature>
<dbReference type="FunFam" id="2.60.40.10:FF:000426">
    <property type="entry name" value="Down syndrome cell adhesion molecule, isoform J"/>
    <property type="match status" value="1"/>
</dbReference>
<evidence type="ECO:0000256" key="8">
    <source>
        <dbReference type="ARBA" id="ARBA00022989"/>
    </source>
</evidence>
<dbReference type="CDD" id="cd20954">
    <property type="entry name" value="IgI_7_Dscam"/>
    <property type="match status" value="1"/>
</dbReference>
<evidence type="ECO:0000256" key="3">
    <source>
        <dbReference type="ARBA" id="ARBA00022475"/>
    </source>
</evidence>
<protein>
    <submittedName>
        <fullName evidence="18">Down syndrome cell adhesion molecule isoform</fullName>
    </submittedName>
</protein>